<organism evidence="1 2">
    <name type="scientific">Cytobacillus stercorigallinarum</name>
    <dbReference type="NCBI Taxonomy" id="2762240"/>
    <lineage>
        <taxon>Bacteria</taxon>
        <taxon>Bacillati</taxon>
        <taxon>Bacillota</taxon>
        <taxon>Bacilli</taxon>
        <taxon>Bacillales</taxon>
        <taxon>Bacillaceae</taxon>
        <taxon>Cytobacillus</taxon>
    </lineage>
</organism>
<dbReference type="InterPro" id="IPR018644">
    <property type="entry name" value="DUF2071"/>
</dbReference>
<dbReference type="Proteomes" id="UP000657931">
    <property type="component" value="Unassembled WGS sequence"/>
</dbReference>
<dbReference type="PANTHER" id="PTHR39186:SF1">
    <property type="entry name" value="DUF2071 DOMAIN-CONTAINING PROTEIN"/>
    <property type="match status" value="1"/>
</dbReference>
<dbReference type="Pfam" id="PF09844">
    <property type="entry name" value="DUF2071"/>
    <property type="match status" value="1"/>
</dbReference>
<protein>
    <submittedName>
        <fullName evidence="1">DUF2071 domain-containing protein</fullName>
    </submittedName>
</protein>
<sequence>MNILKDTSHRPFSIYSKKWIMRQTWRNLYFLHWPVPIEALRAHVPDSLQIDTFNNYAWLGIVAFVMEGIYPRGIPAVSITPKFPEVNLRTYVKYNGKPGVYFLSLDVENWASYKIAKKWYRLPYYPAQITFRNDDQIFHCTSVRKNNKAQIAFRGTFRHSQEVIFANSGTLDHWLTERYCLYSTDSNGTIYCGEIHHGPWPLQKVDIDIEVNTLFSPFNIDLSNKEPISHFSKGVDSLIWNIKKLH</sequence>
<accession>A0ABR8QLK9</accession>
<gene>
    <name evidence="1" type="ORF">H9655_05160</name>
</gene>
<name>A0ABR8QLK9_9BACI</name>
<dbReference type="EMBL" id="JACSQT010000002">
    <property type="protein sequence ID" value="MBD7936407.1"/>
    <property type="molecule type" value="Genomic_DNA"/>
</dbReference>
<dbReference type="SUPFAM" id="SSF160104">
    <property type="entry name" value="Acetoacetate decarboxylase-like"/>
    <property type="match status" value="1"/>
</dbReference>
<dbReference type="Gene3D" id="2.40.400.10">
    <property type="entry name" value="Acetoacetate decarboxylase-like"/>
    <property type="match status" value="1"/>
</dbReference>
<proteinExistence type="predicted"/>
<comment type="caution">
    <text evidence="1">The sequence shown here is derived from an EMBL/GenBank/DDBJ whole genome shotgun (WGS) entry which is preliminary data.</text>
</comment>
<reference evidence="1 2" key="1">
    <citation type="submission" date="2020-08" db="EMBL/GenBank/DDBJ databases">
        <title>A Genomic Blueprint of the Chicken Gut Microbiome.</title>
        <authorList>
            <person name="Gilroy R."/>
            <person name="Ravi A."/>
            <person name="Getino M."/>
            <person name="Pursley I."/>
            <person name="Horton D.L."/>
            <person name="Alikhan N.-F."/>
            <person name="Baker D."/>
            <person name="Gharbi K."/>
            <person name="Hall N."/>
            <person name="Watson M."/>
            <person name="Adriaenssens E.M."/>
            <person name="Foster-Nyarko E."/>
            <person name="Jarju S."/>
            <person name="Secka A."/>
            <person name="Antonio M."/>
            <person name="Oren A."/>
            <person name="Chaudhuri R."/>
            <person name="La Ragione R.M."/>
            <person name="Hildebrand F."/>
            <person name="Pallen M.J."/>
        </authorList>
    </citation>
    <scope>NUCLEOTIDE SEQUENCE [LARGE SCALE GENOMIC DNA]</scope>
    <source>
        <strain evidence="1 2">Sa5YUA1</strain>
    </source>
</reference>
<evidence type="ECO:0000313" key="2">
    <source>
        <dbReference type="Proteomes" id="UP000657931"/>
    </source>
</evidence>
<dbReference type="PANTHER" id="PTHR39186">
    <property type="entry name" value="DUF2071 FAMILY PROTEIN"/>
    <property type="match status" value="1"/>
</dbReference>
<keyword evidence="2" id="KW-1185">Reference proteome</keyword>
<evidence type="ECO:0000313" key="1">
    <source>
        <dbReference type="EMBL" id="MBD7936407.1"/>
    </source>
</evidence>
<dbReference type="InterPro" id="IPR023375">
    <property type="entry name" value="ADC_dom_sf"/>
</dbReference>